<dbReference type="Pfam" id="PF02498">
    <property type="entry name" value="Bro-N"/>
    <property type="match status" value="1"/>
</dbReference>
<evidence type="ECO:0000313" key="2">
    <source>
        <dbReference type="EMBL" id="TSC65407.1"/>
    </source>
</evidence>
<feature type="domain" description="Bro-N" evidence="1">
    <location>
        <begin position="18"/>
        <end position="110"/>
    </location>
</feature>
<reference evidence="2 3" key="1">
    <citation type="submission" date="2017-07" db="EMBL/GenBank/DDBJ databases">
        <title>Mechanisms for carbon and nitrogen cycling indicate functional differentiation within the Candidate Phyla Radiation.</title>
        <authorList>
            <person name="Danczak R.E."/>
            <person name="Johnston M.D."/>
            <person name="Kenah C."/>
            <person name="Slattery M."/>
            <person name="Wrighton K.C."/>
            <person name="Wilkins M.J."/>
        </authorList>
    </citation>
    <scope>NUCLEOTIDE SEQUENCE [LARGE SCALE GENOMIC DNA]</scope>
    <source>
        <strain evidence="2">Gr01-1014_77</strain>
    </source>
</reference>
<organism evidence="2 3">
    <name type="scientific">Candidatus Doudnabacteria bacterium Gr01-1014_77</name>
    <dbReference type="NCBI Taxonomy" id="2017133"/>
    <lineage>
        <taxon>Bacteria</taxon>
        <taxon>Candidatus Doudnaibacteriota</taxon>
    </lineage>
</organism>
<dbReference type="EMBL" id="VMFF01000047">
    <property type="protein sequence ID" value="TSC65407.1"/>
    <property type="molecule type" value="Genomic_DNA"/>
</dbReference>
<name>A0A554JAM3_9BACT</name>
<evidence type="ECO:0000259" key="1">
    <source>
        <dbReference type="Pfam" id="PF02498"/>
    </source>
</evidence>
<sequence>MTNNEMISQGPFKDFETIKSIDENGVEFWMARQLMELLSYAQWSNFEEVIAKAAKSSISSGQNVDNHFVRSEKMVKIGSNTVRSVIDWKLDRYACYLIAQNADSNKENVALAQTYFAVQTRKQEILENLSDDEKRLFIRGEVTGENKKLAQVAKEAGVSKFGLFNDAGYRGLYGMSKADIETRKQIKKGELLDRAGNTELAANLFRITQTSEKLKKDRIHVERDAIQTHFMIGGKVRQTIKDIGGILPEELPPEKHIKEVKKEVNKLQKQQLKTIHGSKSKK</sequence>
<evidence type="ECO:0000313" key="3">
    <source>
        <dbReference type="Proteomes" id="UP000319613"/>
    </source>
</evidence>
<protein>
    <submittedName>
        <fullName evidence="2">DNA-damage-inducible protein D</fullName>
    </submittedName>
</protein>
<dbReference type="Proteomes" id="UP000319613">
    <property type="component" value="Unassembled WGS sequence"/>
</dbReference>
<comment type="caution">
    <text evidence="2">The sequence shown here is derived from an EMBL/GenBank/DDBJ whole genome shotgun (WGS) entry which is preliminary data.</text>
</comment>
<dbReference type="InterPro" id="IPR003497">
    <property type="entry name" value="BRO_N_domain"/>
</dbReference>
<accession>A0A554JAM3</accession>
<gene>
    <name evidence="2" type="ORF">G01um101477_490</name>
</gene>
<dbReference type="NCBIfam" id="NF008573">
    <property type="entry name" value="PRK11525.1"/>
    <property type="match status" value="1"/>
</dbReference>
<dbReference type="AlphaFoldDB" id="A0A554JAM3"/>
<proteinExistence type="predicted"/>